<dbReference type="PANTHER" id="PTHR47470">
    <property type="entry name" value="CHOLESTEROL OXIDASE"/>
    <property type="match status" value="1"/>
</dbReference>
<dbReference type="InterPro" id="IPR036188">
    <property type="entry name" value="FAD/NAD-bd_sf"/>
</dbReference>
<evidence type="ECO:0000256" key="11">
    <source>
        <dbReference type="ARBA" id="ARBA00038856"/>
    </source>
</evidence>
<keyword evidence="7" id="KW-0443">Lipid metabolism</keyword>
<dbReference type="Gene3D" id="3.50.50.60">
    <property type="entry name" value="FAD/NAD(P)-binding domain"/>
    <property type="match status" value="3"/>
</dbReference>
<evidence type="ECO:0000259" key="16">
    <source>
        <dbReference type="Pfam" id="PF00732"/>
    </source>
</evidence>
<dbReference type="AlphaFoldDB" id="A0A1Z3N6S2"/>
<dbReference type="Proteomes" id="UP000197003">
    <property type="component" value="Chromosome"/>
</dbReference>
<dbReference type="InterPro" id="IPR000172">
    <property type="entry name" value="GMC_OxRdtase_N"/>
</dbReference>
<dbReference type="PROSITE" id="PS51318">
    <property type="entry name" value="TAT"/>
    <property type="match status" value="1"/>
</dbReference>
<dbReference type="EMBL" id="CP020946">
    <property type="protein sequence ID" value="ASD63164.1"/>
    <property type="molecule type" value="Genomic_DNA"/>
</dbReference>
<gene>
    <name evidence="18" type="ORF">B9G79_06080</name>
</gene>
<reference evidence="18 19" key="1">
    <citation type="submission" date="2017-04" db="EMBL/GenBank/DDBJ databases">
        <title>Whole genome sequence of Bdellovibrio bacteriovorus strain SSB218315.</title>
        <authorList>
            <person name="Oyedara O."/>
            <person name="Rodriguez-Perez M.A."/>
        </authorList>
    </citation>
    <scope>NUCLEOTIDE SEQUENCE [LARGE SCALE GENOMIC DNA]</scope>
    <source>
        <strain evidence="18 19">SSB218315</strain>
    </source>
</reference>
<dbReference type="InterPro" id="IPR007867">
    <property type="entry name" value="GMC_OxRtase_C"/>
</dbReference>
<dbReference type="GO" id="GO:0016995">
    <property type="term" value="F:cholesterol oxidase activity"/>
    <property type="evidence" value="ECO:0007669"/>
    <property type="project" value="UniProtKB-EC"/>
</dbReference>
<feature type="domain" description="Glucose-methanol-choline oxidoreductase C-terminal" evidence="17">
    <location>
        <begin position="511"/>
        <end position="572"/>
    </location>
</feature>
<dbReference type="EC" id="5.3.3.1" evidence="11"/>
<evidence type="ECO:0000256" key="3">
    <source>
        <dbReference type="ARBA" id="ARBA00022548"/>
    </source>
</evidence>
<dbReference type="SUPFAM" id="SSF51905">
    <property type="entry name" value="FAD/NAD(P)-binding domain"/>
    <property type="match status" value="1"/>
</dbReference>
<accession>A0A1Z3N6S2</accession>
<evidence type="ECO:0000256" key="2">
    <source>
        <dbReference type="ARBA" id="ARBA00010790"/>
    </source>
</evidence>
<dbReference type="PANTHER" id="PTHR47470:SF1">
    <property type="entry name" value="FAD-DEPENDENT OXIDOREDUCTASE 2 FAD BINDING DOMAIN-CONTAINING PROTEIN"/>
    <property type="match status" value="1"/>
</dbReference>
<keyword evidence="8" id="KW-1207">Sterol metabolism</keyword>
<dbReference type="InterPro" id="IPR006311">
    <property type="entry name" value="TAT_signal"/>
</dbReference>
<evidence type="ECO:0000256" key="7">
    <source>
        <dbReference type="ARBA" id="ARBA00023098"/>
    </source>
</evidence>
<evidence type="ECO:0000256" key="15">
    <source>
        <dbReference type="ARBA" id="ARBA00049778"/>
    </source>
</evidence>
<dbReference type="EC" id="1.1.3.6" evidence="13"/>
<evidence type="ECO:0000256" key="5">
    <source>
        <dbReference type="ARBA" id="ARBA00022827"/>
    </source>
</evidence>
<evidence type="ECO:0000256" key="1">
    <source>
        <dbReference type="ARBA" id="ARBA00001974"/>
    </source>
</evidence>
<evidence type="ECO:0000256" key="4">
    <source>
        <dbReference type="ARBA" id="ARBA00022630"/>
    </source>
</evidence>
<dbReference type="RefSeq" id="WP_088564742.1">
    <property type="nucleotide sequence ID" value="NZ_CP020946.1"/>
</dbReference>
<dbReference type="GO" id="GO:0008203">
    <property type="term" value="P:cholesterol metabolic process"/>
    <property type="evidence" value="ECO:0007669"/>
    <property type="project" value="UniProtKB-KW"/>
</dbReference>
<name>A0A1Z3N6S2_BDEBC</name>
<proteinExistence type="inferred from homology"/>
<organism evidence="18 19">
    <name type="scientific">Bdellovibrio bacteriovorus</name>
    <dbReference type="NCBI Taxonomy" id="959"/>
    <lineage>
        <taxon>Bacteria</taxon>
        <taxon>Pseudomonadati</taxon>
        <taxon>Bdellovibrionota</taxon>
        <taxon>Bdellovibrionia</taxon>
        <taxon>Bdellovibrionales</taxon>
        <taxon>Pseudobdellovibrionaceae</taxon>
        <taxon>Bdellovibrio</taxon>
    </lineage>
</organism>
<evidence type="ECO:0000313" key="19">
    <source>
        <dbReference type="Proteomes" id="UP000197003"/>
    </source>
</evidence>
<dbReference type="OrthoDB" id="5287560at2"/>
<evidence type="ECO:0000256" key="6">
    <source>
        <dbReference type="ARBA" id="ARBA00023002"/>
    </source>
</evidence>
<comment type="cofactor">
    <cofactor evidence="1">
        <name>FAD</name>
        <dbReference type="ChEBI" id="CHEBI:57692"/>
    </cofactor>
</comment>
<dbReference type="InterPro" id="IPR052542">
    <property type="entry name" value="Cholesterol_Oxidase"/>
</dbReference>
<dbReference type="GO" id="GO:0050660">
    <property type="term" value="F:flavin adenine dinucleotide binding"/>
    <property type="evidence" value="ECO:0007669"/>
    <property type="project" value="InterPro"/>
</dbReference>
<evidence type="ECO:0000256" key="8">
    <source>
        <dbReference type="ARBA" id="ARBA00023166"/>
    </source>
</evidence>
<evidence type="ECO:0000256" key="14">
    <source>
        <dbReference type="ARBA" id="ARBA00049744"/>
    </source>
</evidence>
<dbReference type="GO" id="GO:0004769">
    <property type="term" value="F:steroid Delta-isomerase activity"/>
    <property type="evidence" value="ECO:0007669"/>
    <property type="project" value="UniProtKB-EC"/>
</dbReference>
<comment type="similarity">
    <text evidence="2">Belongs to the GMC oxidoreductase family.</text>
</comment>
<dbReference type="Pfam" id="PF05199">
    <property type="entry name" value="GMC_oxred_C"/>
    <property type="match status" value="1"/>
</dbReference>
<evidence type="ECO:0000256" key="10">
    <source>
        <dbReference type="ARBA" id="ARBA00023235"/>
    </source>
</evidence>
<keyword evidence="4" id="KW-0285">Flavoprotein</keyword>
<evidence type="ECO:0000256" key="12">
    <source>
        <dbReference type="ARBA" id="ARBA00049645"/>
    </source>
</evidence>
<keyword evidence="9" id="KW-0753">Steroid metabolism</keyword>
<comment type="pathway">
    <text evidence="12">Steroid metabolism; cholesterol degradation.</text>
</comment>
<feature type="domain" description="Glucose-methanol-choline oxidoreductase N-terminal" evidence="16">
    <location>
        <begin position="124"/>
        <end position="321"/>
    </location>
</feature>
<protein>
    <recommendedName>
        <fullName evidence="14">Cholesterol oxidase</fullName>
        <ecNumber evidence="13">1.1.3.6</ecNumber>
        <ecNumber evidence="11">5.3.3.1</ecNumber>
    </recommendedName>
    <alternativeName>
        <fullName evidence="15">Cholesterol isomerase</fullName>
    </alternativeName>
</protein>
<dbReference type="Pfam" id="PF00732">
    <property type="entry name" value="GMC_oxred_N"/>
    <property type="match status" value="1"/>
</dbReference>
<keyword evidence="3" id="KW-0153">Cholesterol metabolism</keyword>
<evidence type="ECO:0000256" key="9">
    <source>
        <dbReference type="ARBA" id="ARBA00023221"/>
    </source>
</evidence>
<keyword evidence="10" id="KW-0413">Isomerase</keyword>
<evidence type="ECO:0000259" key="17">
    <source>
        <dbReference type="Pfam" id="PF05199"/>
    </source>
</evidence>
<keyword evidence="6" id="KW-0560">Oxidoreductase</keyword>
<sequence length="582" mass="64387">MKSYFSRRSFLKSSLAAGALGLLKSEDAPAAPEIHRVNLTMDYTRLADSFSELESFYEVVVIGSGYGGAIMGARLSPHHQVAILERGREWRPGEYPETFHELKKQIYCDSNPLGLFSYHTHRDIDVVCGSGLGGTSLINAGVVIRPDRDLYSKKGWPQEIRTDADQGTFEKYYQRVEKMLHIQSHDPRKTKIRKAENLHHSSEALGDPFTWARIAVNLHGPHRNQSGDTQPKCHMCGNCSTGCNTGAKNTLNMNYLPMAKKHGARIFTQMQVSHIEQNKQGNYVVRGTHVSAGTKRPFRIEARNVVVSAGTMGSNQILLRSQKLGNLKFSQELGQHFSGNGDLLGLGFNGDTATDMLGNSSAKIFRPGMISGATIYGIADYRQRKNIFERFLIEEGNIPGALVQLARRLTTFVKAPTSPSKIYRAWLDFIDSKDFEKGSMNHSMVYFGMGHDRGQGRLVLNSQNRVVVQWPGVQQDPIFKRMIAKIKQHVSVNNSTYVKNPRSTFMGGNNLITVHPLGGCSMGDSVTAGVVNHLGQVYHPEGGLYEGLFVMDGSIIPTAVGVNPLLTISALAERAAEHIELR</sequence>
<evidence type="ECO:0000256" key="13">
    <source>
        <dbReference type="ARBA" id="ARBA00049723"/>
    </source>
</evidence>
<keyword evidence="5" id="KW-0274">FAD</keyword>
<evidence type="ECO:0000313" key="18">
    <source>
        <dbReference type="EMBL" id="ASD63164.1"/>
    </source>
</evidence>